<keyword evidence="3 6" id="KW-1133">Transmembrane helix</keyword>
<feature type="domain" description="Rhodopsin" evidence="7">
    <location>
        <begin position="37"/>
        <end position="304"/>
    </location>
</feature>
<keyword evidence="2 6" id="KW-0812">Transmembrane</keyword>
<name>A0A8H3N4W6_9EURO</name>
<keyword evidence="4 6" id="KW-0472">Membrane</keyword>
<dbReference type="AlphaFoldDB" id="A0A8H3N4W6"/>
<evidence type="ECO:0000256" key="5">
    <source>
        <dbReference type="ARBA" id="ARBA00038359"/>
    </source>
</evidence>
<accession>A0A8H3N4W6</accession>
<feature type="transmembrane region" description="Helical" evidence="6">
    <location>
        <begin position="165"/>
        <end position="186"/>
    </location>
</feature>
<comment type="similarity">
    <text evidence="5">Belongs to the SAT4 family.</text>
</comment>
<sequence>MGWVHNASPEIDAQSRYPLILGVCITLTVLMVITVCLRLFVRIKLGRFGAADYVMVFGMIFSIVYNALCISLHHRFSYEPYSQQQKADMDWDYHWCCGQRRTSEHTQRYLTRPLHAGFDLSDQAMQLNYAGRPFYQLGIAGFKAALCINYLHLLAKTSKRFYRMLIWVVIILSTLGHVAGTLVLLVNCKPVERSWNPTISGKCLPVGPTFYGLAAFTIVCDVVVIFLPIPLLLQLNVKPAQKAGVACLFLLGLFTTLCSILRLTQIHRVVAVDGDSTMLVLWGTIEFNVGNIVTSLPFLTPVLKMFVRDFRSRSASEFRKNTGYSLQSYSKNRHSQLKSEHSKEPVPVQRTPSEELILDTDDSIARANAEIHVTVEYRVSHENDK</sequence>
<gene>
    <name evidence="8" type="ORF">IFM46972_01175</name>
</gene>
<comment type="subcellular location">
    <subcellularLocation>
        <location evidence="1">Membrane</location>
        <topology evidence="1">Multi-pass membrane protein</topology>
    </subcellularLocation>
</comment>
<organism evidence="8 9">
    <name type="scientific">Aspergillus udagawae</name>
    <dbReference type="NCBI Taxonomy" id="91492"/>
    <lineage>
        <taxon>Eukaryota</taxon>
        <taxon>Fungi</taxon>
        <taxon>Dikarya</taxon>
        <taxon>Ascomycota</taxon>
        <taxon>Pezizomycotina</taxon>
        <taxon>Eurotiomycetes</taxon>
        <taxon>Eurotiomycetidae</taxon>
        <taxon>Eurotiales</taxon>
        <taxon>Aspergillaceae</taxon>
        <taxon>Aspergillus</taxon>
        <taxon>Aspergillus subgen. Fumigati</taxon>
    </lineage>
</organism>
<feature type="transmembrane region" description="Helical" evidence="6">
    <location>
        <begin position="20"/>
        <end position="41"/>
    </location>
</feature>
<evidence type="ECO:0000256" key="6">
    <source>
        <dbReference type="SAM" id="Phobius"/>
    </source>
</evidence>
<reference evidence="8 9" key="1">
    <citation type="submission" date="2020-01" db="EMBL/GenBank/DDBJ databases">
        <title>Draft genome sequence of Aspergillus udagawae IFM 46972.</title>
        <authorList>
            <person name="Takahashi H."/>
            <person name="Yaguchi T."/>
        </authorList>
    </citation>
    <scope>NUCLEOTIDE SEQUENCE [LARGE SCALE GENOMIC DNA]</scope>
    <source>
        <strain evidence="8 9">IFM 46972</strain>
    </source>
</reference>
<feature type="transmembrane region" description="Helical" evidence="6">
    <location>
        <begin position="279"/>
        <end position="303"/>
    </location>
</feature>
<evidence type="ECO:0000256" key="4">
    <source>
        <dbReference type="ARBA" id="ARBA00023136"/>
    </source>
</evidence>
<dbReference type="InterPro" id="IPR052337">
    <property type="entry name" value="SAT4-like"/>
</dbReference>
<evidence type="ECO:0000256" key="2">
    <source>
        <dbReference type="ARBA" id="ARBA00022692"/>
    </source>
</evidence>
<feature type="transmembrane region" description="Helical" evidence="6">
    <location>
        <begin position="53"/>
        <end position="73"/>
    </location>
</feature>
<feature type="transmembrane region" description="Helical" evidence="6">
    <location>
        <begin position="245"/>
        <end position="267"/>
    </location>
</feature>
<feature type="transmembrane region" description="Helical" evidence="6">
    <location>
        <begin position="210"/>
        <end position="233"/>
    </location>
</feature>
<dbReference type="EMBL" id="BLKC01000005">
    <property type="protein sequence ID" value="GFF24777.1"/>
    <property type="molecule type" value="Genomic_DNA"/>
</dbReference>
<evidence type="ECO:0000259" key="7">
    <source>
        <dbReference type="Pfam" id="PF20684"/>
    </source>
</evidence>
<dbReference type="Proteomes" id="UP000465221">
    <property type="component" value="Unassembled WGS sequence"/>
</dbReference>
<dbReference type="Pfam" id="PF20684">
    <property type="entry name" value="Fung_rhodopsin"/>
    <property type="match status" value="1"/>
</dbReference>
<evidence type="ECO:0000313" key="8">
    <source>
        <dbReference type="EMBL" id="GFF24777.1"/>
    </source>
</evidence>
<dbReference type="PANTHER" id="PTHR33048:SF146">
    <property type="entry name" value="INTEGRAL MEMBRANE PROTEIN"/>
    <property type="match status" value="1"/>
</dbReference>
<evidence type="ECO:0000256" key="3">
    <source>
        <dbReference type="ARBA" id="ARBA00022989"/>
    </source>
</evidence>
<dbReference type="InterPro" id="IPR049326">
    <property type="entry name" value="Rhodopsin_dom_fungi"/>
</dbReference>
<dbReference type="PANTHER" id="PTHR33048">
    <property type="entry name" value="PTH11-LIKE INTEGRAL MEMBRANE PROTEIN (AFU_ORTHOLOGUE AFUA_5G11245)"/>
    <property type="match status" value="1"/>
</dbReference>
<evidence type="ECO:0000313" key="9">
    <source>
        <dbReference type="Proteomes" id="UP000465221"/>
    </source>
</evidence>
<proteinExistence type="inferred from homology"/>
<comment type="caution">
    <text evidence="8">The sequence shown here is derived from an EMBL/GenBank/DDBJ whole genome shotgun (WGS) entry which is preliminary data.</text>
</comment>
<feature type="transmembrane region" description="Helical" evidence="6">
    <location>
        <begin position="134"/>
        <end position="153"/>
    </location>
</feature>
<dbReference type="GO" id="GO:0016020">
    <property type="term" value="C:membrane"/>
    <property type="evidence" value="ECO:0007669"/>
    <property type="project" value="UniProtKB-SubCell"/>
</dbReference>
<evidence type="ECO:0000256" key="1">
    <source>
        <dbReference type="ARBA" id="ARBA00004141"/>
    </source>
</evidence>
<protein>
    <recommendedName>
        <fullName evidence="7">Rhodopsin domain-containing protein</fullName>
    </recommendedName>
</protein>